<dbReference type="AlphaFoldDB" id="A0A937KD58"/>
<reference evidence="2" key="1">
    <citation type="submission" date="2021-01" db="EMBL/GenBank/DDBJ databases">
        <title>Fulvivirga kasyanovii gen. nov., sp nov., a novel member of the phylum Bacteroidetes isolated from seawater in a mussel farm.</title>
        <authorList>
            <person name="Zhao L.-H."/>
            <person name="Wang Z.-J."/>
        </authorList>
    </citation>
    <scope>NUCLEOTIDE SEQUENCE</scope>
    <source>
        <strain evidence="2">29W222</strain>
    </source>
</reference>
<evidence type="ECO:0000313" key="2">
    <source>
        <dbReference type="EMBL" id="MBL6448262.1"/>
    </source>
</evidence>
<dbReference type="RefSeq" id="WP_202857804.1">
    <property type="nucleotide sequence ID" value="NZ_JAEUGD010000060.1"/>
</dbReference>
<evidence type="ECO:0000313" key="3">
    <source>
        <dbReference type="Proteomes" id="UP000614216"/>
    </source>
</evidence>
<proteinExistence type="predicted"/>
<keyword evidence="1" id="KW-0472">Membrane</keyword>
<keyword evidence="3" id="KW-1185">Reference proteome</keyword>
<keyword evidence="1" id="KW-1133">Transmembrane helix</keyword>
<feature type="transmembrane region" description="Helical" evidence="1">
    <location>
        <begin position="120"/>
        <end position="140"/>
    </location>
</feature>
<comment type="caution">
    <text evidence="2">The sequence shown here is derived from an EMBL/GenBank/DDBJ whole genome shotgun (WGS) entry which is preliminary data.</text>
</comment>
<keyword evidence="1" id="KW-0812">Transmembrane</keyword>
<sequence>MSGKNKKDYKSDLQKFTYEALRKEIEFRREKAWRIFSWVSTILLSVMGGIIAIKSSSSWNLTCFHAALLTGAILVLSNFSHLWIHRNLEIEDNALNKIEPLEVFFKIREPNEKDAKRPMFGYHATIILLTIATLITIWVVPFT</sequence>
<organism evidence="2 3">
    <name type="scientific">Fulvivirga marina</name>
    <dbReference type="NCBI Taxonomy" id="2494733"/>
    <lineage>
        <taxon>Bacteria</taxon>
        <taxon>Pseudomonadati</taxon>
        <taxon>Bacteroidota</taxon>
        <taxon>Cytophagia</taxon>
        <taxon>Cytophagales</taxon>
        <taxon>Fulvivirgaceae</taxon>
        <taxon>Fulvivirga</taxon>
    </lineage>
</organism>
<evidence type="ECO:0000256" key="1">
    <source>
        <dbReference type="SAM" id="Phobius"/>
    </source>
</evidence>
<protein>
    <submittedName>
        <fullName evidence="2">Uncharacterized protein</fullName>
    </submittedName>
</protein>
<feature type="transmembrane region" description="Helical" evidence="1">
    <location>
        <begin position="32"/>
        <end position="53"/>
    </location>
</feature>
<gene>
    <name evidence="2" type="ORF">JMN32_18250</name>
</gene>
<feature type="transmembrane region" description="Helical" evidence="1">
    <location>
        <begin position="59"/>
        <end position="79"/>
    </location>
</feature>
<dbReference type="EMBL" id="JAEUGD010000060">
    <property type="protein sequence ID" value="MBL6448262.1"/>
    <property type="molecule type" value="Genomic_DNA"/>
</dbReference>
<accession>A0A937KD58</accession>
<dbReference type="Proteomes" id="UP000614216">
    <property type="component" value="Unassembled WGS sequence"/>
</dbReference>
<name>A0A937KD58_9BACT</name>